<dbReference type="Gene3D" id="3.30.1370.10">
    <property type="entry name" value="K Homology domain, type 1"/>
    <property type="match status" value="4"/>
</dbReference>
<feature type="compositionally biased region" description="Gly residues" evidence="5">
    <location>
        <begin position="303"/>
        <end position="316"/>
    </location>
</feature>
<keyword evidence="4" id="KW-0694">RNA-binding</keyword>
<dbReference type="GO" id="GO:0003723">
    <property type="term" value="F:RNA binding"/>
    <property type="evidence" value="ECO:0007669"/>
    <property type="project" value="UniProtKB-UniRule"/>
</dbReference>
<dbReference type="InterPro" id="IPR036612">
    <property type="entry name" value="KH_dom_type_1_sf"/>
</dbReference>
<dbReference type="InterPro" id="IPR004088">
    <property type="entry name" value="KH_dom_type_1"/>
</dbReference>
<feature type="compositionally biased region" description="Polar residues" evidence="5">
    <location>
        <begin position="437"/>
        <end position="449"/>
    </location>
</feature>
<feature type="region of interest" description="Disordered" evidence="5">
    <location>
        <begin position="482"/>
        <end position="515"/>
    </location>
</feature>
<dbReference type="CDD" id="cd22485">
    <property type="entry name" value="KH-I_FUBP2_rpt3"/>
    <property type="match status" value="1"/>
</dbReference>
<dbReference type="CDD" id="cd22482">
    <property type="entry name" value="KH-I_FUBP2_rpt2"/>
    <property type="match status" value="1"/>
</dbReference>
<evidence type="ECO:0000259" key="6">
    <source>
        <dbReference type="SMART" id="SM00322"/>
    </source>
</evidence>
<dbReference type="GO" id="GO:0005634">
    <property type="term" value="C:nucleus"/>
    <property type="evidence" value="ECO:0007669"/>
    <property type="project" value="UniProtKB-SubCell"/>
</dbReference>
<dbReference type="FunFam" id="3.30.1370.10:FF:000007">
    <property type="entry name" value="far upstream element-binding protein 1 isoform X1"/>
    <property type="match status" value="1"/>
</dbReference>
<sequence>AGPPLNNNNSASDGFPFTAQKRPLEDAGEDSHRSTAFLTVWWDSVSAGLTSYFTLIIGRGGEQINKIQQESGCKVQIAPDSGGLPERSVSLTGSQDSILKAKMLLDEIVSRGRGTPPSSFHESTNGQNGAVHEMMIPAGKAGLVIGKGGETIKQLQERAGVKMILIQDASQGPNVDKPLRIIGDPYKVQQAQEMVQEILRERDHAGFGDRNDFGSRMGGGMNIPVPRHSVGVVIGRNGEMIKKIQNDAGVRIQFKQDDGTGPDKIAHISGPPDRCEHAAQIISDLLQSIRGPPGPPGMPAGNRGRGGGQGGWGPPGGEMTFSIPAHKCGLVIGRGGENVKAINQQTGAFVEISRQLPPNGDPNFKLFIIRGSPQQIDHAKQLIEEKIEAPLCPMGPGPGGPGPAGPVGPYNPNPYAPGPPGAPGPPHGGPPGPPQYTPQGWSNTYQQWQPQPPHDQSKAAANDPNAAWAAYYAQYYQQPTGGAVPPQYPANPAGGAQTSGDQTQPAQGPGGQPDYTKAWEEYYKKMGEATKEVLCTADVQHQSIHQMISEHLTNCASGNIVFL</sequence>
<dbReference type="SMART" id="SM00322">
    <property type="entry name" value="KH"/>
    <property type="match status" value="4"/>
</dbReference>
<dbReference type="SUPFAM" id="SSF54791">
    <property type="entry name" value="Eukaryotic type KH-domain (KH-domain type I)"/>
    <property type="match status" value="4"/>
</dbReference>
<dbReference type="InterPro" id="IPR047369">
    <property type="entry name" value="KH-I_FUBP2_rpt2"/>
</dbReference>
<dbReference type="Pfam" id="PF00013">
    <property type="entry name" value="KH_1"/>
    <property type="match status" value="4"/>
</dbReference>
<protein>
    <submittedName>
        <fullName evidence="7">KH-type splicing regulatory protein</fullName>
    </submittedName>
</protein>
<dbReference type="GO" id="GO:0006355">
    <property type="term" value="P:regulation of DNA-templated transcription"/>
    <property type="evidence" value="ECO:0007669"/>
    <property type="project" value="InterPro"/>
</dbReference>
<feature type="domain" description="K Homology" evidence="6">
    <location>
        <begin position="128"/>
        <end position="200"/>
    </location>
</feature>
<dbReference type="PROSITE" id="PS50084">
    <property type="entry name" value="KH_TYPE_1"/>
    <property type="match status" value="4"/>
</dbReference>
<evidence type="ECO:0000256" key="1">
    <source>
        <dbReference type="ARBA" id="ARBA00004123"/>
    </source>
</evidence>
<dbReference type="InterPro" id="IPR015096">
    <property type="entry name" value="FUBP_C"/>
</dbReference>
<dbReference type="Pfam" id="PF09005">
    <property type="entry name" value="FUBP_C"/>
    <property type="match status" value="1"/>
</dbReference>
<feature type="region of interest" description="Disordered" evidence="5">
    <location>
        <begin position="1"/>
        <end position="28"/>
    </location>
</feature>
<feature type="compositionally biased region" description="Polar residues" evidence="5">
    <location>
        <begin position="1"/>
        <end position="12"/>
    </location>
</feature>
<dbReference type="InterPro" id="IPR004087">
    <property type="entry name" value="KH_dom"/>
</dbReference>
<organism evidence="7 8">
    <name type="scientific">Salarias fasciatus</name>
    <name type="common">Jewelled blenny</name>
    <name type="synonym">Blennius fasciatus</name>
    <dbReference type="NCBI Taxonomy" id="181472"/>
    <lineage>
        <taxon>Eukaryota</taxon>
        <taxon>Metazoa</taxon>
        <taxon>Chordata</taxon>
        <taxon>Craniata</taxon>
        <taxon>Vertebrata</taxon>
        <taxon>Euteleostomi</taxon>
        <taxon>Actinopterygii</taxon>
        <taxon>Neopterygii</taxon>
        <taxon>Teleostei</taxon>
        <taxon>Neoteleostei</taxon>
        <taxon>Acanthomorphata</taxon>
        <taxon>Ovalentaria</taxon>
        <taxon>Blenniimorphae</taxon>
        <taxon>Blenniiformes</taxon>
        <taxon>Blennioidei</taxon>
        <taxon>Blenniidae</taxon>
        <taxon>Salariinae</taxon>
        <taxon>Salarias</taxon>
    </lineage>
</organism>
<feature type="region of interest" description="Disordered" evidence="5">
    <location>
        <begin position="390"/>
        <end position="462"/>
    </location>
</feature>
<dbReference type="Ensembl" id="ENSSFAT00005015023.1">
    <property type="protein sequence ID" value="ENSSFAP00005014421.1"/>
    <property type="gene ID" value="ENSSFAG00005007474.1"/>
</dbReference>
<evidence type="ECO:0000256" key="2">
    <source>
        <dbReference type="ARBA" id="ARBA00022737"/>
    </source>
</evidence>
<evidence type="ECO:0000256" key="4">
    <source>
        <dbReference type="PROSITE-ProRule" id="PRU00117"/>
    </source>
</evidence>
<feature type="domain" description="K Homology" evidence="6">
    <location>
        <begin position="217"/>
        <end position="287"/>
    </location>
</feature>
<accession>A0A672G680</accession>
<dbReference type="Proteomes" id="UP000472267">
    <property type="component" value="Chromosome 4"/>
</dbReference>
<keyword evidence="2" id="KW-0677">Repeat</keyword>
<name>A0A672G680_SALFA</name>
<feature type="compositionally biased region" description="Pro residues" evidence="5">
    <location>
        <begin position="393"/>
        <end position="436"/>
    </location>
</feature>
<proteinExistence type="predicted"/>
<reference evidence="7" key="2">
    <citation type="submission" date="2025-08" db="UniProtKB">
        <authorList>
            <consortium name="Ensembl"/>
        </authorList>
    </citation>
    <scope>IDENTIFICATION</scope>
</reference>
<feature type="domain" description="K Homology" evidence="6">
    <location>
        <begin position="315"/>
        <end position="388"/>
    </location>
</feature>
<reference evidence="7" key="1">
    <citation type="submission" date="2019-06" db="EMBL/GenBank/DDBJ databases">
        <authorList>
            <consortium name="Wellcome Sanger Institute Data Sharing"/>
        </authorList>
    </citation>
    <scope>NUCLEOTIDE SEQUENCE [LARGE SCALE GENOMIC DNA]</scope>
</reference>
<feature type="domain" description="K Homology" evidence="6">
    <location>
        <begin position="30"/>
        <end position="110"/>
    </location>
</feature>
<keyword evidence="3" id="KW-0539">Nucleus</keyword>
<evidence type="ECO:0000313" key="7">
    <source>
        <dbReference type="Ensembl" id="ENSSFAP00005014421.1"/>
    </source>
</evidence>
<feature type="region of interest" description="Disordered" evidence="5">
    <location>
        <begin position="292"/>
        <end position="317"/>
    </location>
</feature>
<gene>
    <name evidence="7" type="primary">LOC115387600</name>
</gene>
<keyword evidence="8" id="KW-1185">Reference proteome</keyword>
<dbReference type="InterPro" id="IPR047371">
    <property type="entry name" value="KH-I_FUBP2_rpt4"/>
</dbReference>
<comment type="subcellular location">
    <subcellularLocation>
        <location evidence="1">Nucleus</location>
    </subcellularLocation>
</comment>
<dbReference type="PANTHER" id="PTHR10288">
    <property type="entry name" value="KH DOMAIN CONTAINING RNA BINDING PROTEIN"/>
    <property type="match status" value="1"/>
</dbReference>
<evidence type="ECO:0000256" key="3">
    <source>
        <dbReference type="ARBA" id="ARBA00023242"/>
    </source>
</evidence>
<evidence type="ECO:0000313" key="8">
    <source>
        <dbReference type="Proteomes" id="UP000472267"/>
    </source>
</evidence>
<dbReference type="InterPro" id="IPR047370">
    <property type="entry name" value="KH-I_FUBP2_rpt3"/>
</dbReference>
<dbReference type="CDD" id="cd22488">
    <property type="entry name" value="KH-I_FUBP2_rpt4"/>
    <property type="match status" value="1"/>
</dbReference>
<dbReference type="AlphaFoldDB" id="A0A672G680"/>
<evidence type="ECO:0000256" key="5">
    <source>
        <dbReference type="SAM" id="MobiDB-lite"/>
    </source>
</evidence>
<reference evidence="7" key="3">
    <citation type="submission" date="2025-09" db="UniProtKB">
        <authorList>
            <consortium name="Ensembl"/>
        </authorList>
    </citation>
    <scope>IDENTIFICATION</scope>
</reference>